<keyword evidence="2" id="KW-1185">Reference proteome</keyword>
<comment type="caution">
    <text evidence="1">The sequence shown here is derived from an EMBL/GenBank/DDBJ whole genome shotgun (WGS) entry which is preliminary data.</text>
</comment>
<organism evidence="1 2">
    <name type="scientific">Dunaliella salina</name>
    <name type="common">Green alga</name>
    <name type="synonym">Protococcus salinus</name>
    <dbReference type="NCBI Taxonomy" id="3046"/>
    <lineage>
        <taxon>Eukaryota</taxon>
        <taxon>Viridiplantae</taxon>
        <taxon>Chlorophyta</taxon>
        <taxon>core chlorophytes</taxon>
        <taxon>Chlorophyceae</taxon>
        <taxon>CS clade</taxon>
        <taxon>Chlamydomonadales</taxon>
        <taxon>Dunaliellaceae</taxon>
        <taxon>Dunaliella</taxon>
    </lineage>
</organism>
<dbReference type="Proteomes" id="UP000815325">
    <property type="component" value="Unassembled WGS sequence"/>
</dbReference>
<evidence type="ECO:0008006" key="3">
    <source>
        <dbReference type="Google" id="ProtNLM"/>
    </source>
</evidence>
<proteinExistence type="predicted"/>
<reference evidence="1" key="1">
    <citation type="submission" date="2017-08" db="EMBL/GenBank/DDBJ databases">
        <authorList>
            <person name="Polle J.E."/>
            <person name="Barry K."/>
            <person name="Cushman J."/>
            <person name="Schmutz J."/>
            <person name="Tran D."/>
            <person name="Hathwaick L.T."/>
            <person name="Yim W.C."/>
            <person name="Jenkins J."/>
            <person name="Mckie-Krisberg Z.M."/>
            <person name="Prochnik S."/>
            <person name="Lindquist E."/>
            <person name="Dockter R.B."/>
            <person name="Adam C."/>
            <person name="Molina H."/>
            <person name="Bunkerborg J."/>
            <person name="Jin E."/>
            <person name="Buchheim M."/>
            <person name="Magnuson J."/>
        </authorList>
    </citation>
    <scope>NUCLEOTIDE SEQUENCE</scope>
    <source>
        <strain evidence="1">CCAP 19/18</strain>
    </source>
</reference>
<accession>A0ABQ7FVL4</accession>
<protein>
    <recommendedName>
        <fullName evidence="3">Encoded protein</fullName>
    </recommendedName>
</protein>
<gene>
    <name evidence="1" type="ORF">DUNSADRAFT_3919</name>
</gene>
<dbReference type="EMBL" id="MU071125">
    <property type="protein sequence ID" value="KAF5826256.1"/>
    <property type="molecule type" value="Genomic_DNA"/>
</dbReference>
<evidence type="ECO:0000313" key="1">
    <source>
        <dbReference type="EMBL" id="KAF5826256.1"/>
    </source>
</evidence>
<sequence>MTPMGSTAKGRSGQHAYKCYHRYAAFHSRFSFNHTQVAFKVNFFPTQCLTFLHGCTRLLRRETCPPKCRRWFLQAATLRRRKESTLALPAQEQARLLLHSL</sequence>
<evidence type="ECO:0000313" key="2">
    <source>
        <dbReference type="Proteomes" id="UP000815325"/>
    </source>
</evidence>
<name>A0ABQ7FVL4_DUNSA</name>